<organism evidence="9 10">
    <name type="scientific">Cohnella candidum</name>
    <dbReference type="NCBI Taxonomy" id="2674991"/>
    <lineage>
        <taxon>Bacteria</taxon>
        <taxon>Bacillati</taxon>
        <taxon>Bacillota</taxon>
        <taxon>Bacilli</taxon>
        <taxon>Bacillales</taxon>
        <taxon>Paenibacillaceae</taxon>
        <taxon>Cohnella</taxon>
    </lineage>
</organism>
<gene>
    <name evidence="9" type="ORF">EAV92_15765</name>
</gene>
<accession>A0A3G3K070</accession>
<evidence type="ECO:0000256" key="3">
    <source>
        <dbReference type="ARBA" id="ARBA00036002"/>
    </source>
</evidence>
<keyword evidence="1" id="KW-0378">Hydrolase</keyword>
<evidence type="ECO:0000259" key="8">
    <source>
        <dbReference type="Pfam" id="PF03061"/>
    </source>
</evidence>
<dbReference type="NCBIfam" id="TIGR00369">
    <property type="entry name" value="unchar_dom_1"/>
    <property type="match status" value="1"/>
</dbReference>
<comment type="catalytic activity">
    <reaction evidence="3">
        <text>a long-chain fatty acyl-CoA + H2O = a long-chain fatty acid + CoA + H(+)</text>
        <dbReference type="Rhea" id="RHEA:67680"/>
        <dbReference type="ChEBI" id="CHEBI:15377"/>
        <dbReference type="ChEBI" id="CHEBI:15378"/>
        <dbReference type="ChEBI" id="CHEBI:57287"/>
        <dbReference type="ChEBI" id="CHEBI:57560"/>
        <dbReference type="ChEBI" id="CHEBI:83139"/>
    </reaction>
</comment>
<evidence type="ECO:0000313" key="10">
    <source>
        <dbReference type="Proteomes" id="UP000269097"/>
    </source>
</evidence>
<feature type="domain" description="Thioesterase" evidence="8">
    <location>
        <begin position="56"/>
        <end position="130"/>
    </location>
</feature>
<evidence type="ECO:0000256" key="7">
    <source>
        <dbReference type="ARBA" id="ARBA00048062"/>
    </source>
</evidence>
<reference evidence="9 10" key="1">
    <citation type="submission" date="2018-10" db="EMBL/GenBank/DDBJ databases">
        <title>Genome Sequence of Cohnella sp.</title>
        <authorList>
            <person name="Srinivasan S."/>
            <person name="Kim M.K."/>
        </authorList>
    </citation>
    <scope>NUCLEOTIDE SEQUENCE [LARGE SCALE GENOMIC DNA]</scope>
    <source>
        <strain evidence="9 10">18JY8-7</strain>
    </source>
</reference>
<proteinExistence type="inferred from homology"/>
<dbReference type="Gene3D" id="3.10.129.10">
    <property type="entry name" value="Hotdog Thioesterase"/>
    <property type="match status" value="1"/>
</dbReference>
<evidence type="ECO:0000256" key="5">
    <source>
        <dbReference type="ARBA" id="ARBA00038894"/>
    </source>
</evidence>
<dbReference type="PANTHER" id="PTHR43240:SF20">
    <property type="entry name" value="MEDIUM_LONG-CHAIN ACYL-COA THIOESTERASE YIGI"/>
    <property type="match status" value="1"/>
</dbReference>
<evidence type="ECO:0000256" key="6">
    <source>
        <dbReference type="ARBA" id="ARBA00040062"/>
    </source>
</evidence>
<dbReference type="RefSeq" id="WP_123041988.1">
    <property type="nucleotide sequence ID" value="NZ_CP033433.1"/>
</dbReference>
<dbReference type="Proteomes" id="UP000269097">
    <property type="component" value="Chromosome"/>
</dbReference>
<evidence type="ECO:0000256" key="2">
    <source>
        <dbReference type="ARBA" id="ARBA00035880"/>
    </source>
</evidence>
<dbReference type="EMBL" id="CP033433">
    <property type="protein sequence ID" value="AYQ73904.1"/>
    <property type="molecule type" value="Genomic_DNA"/>
</dbReference>
<sequence>MDATNPETKLPAEFEIWKEKAESTFWGLLGCEFEELTDKQITVSLDIKPHHLNLIGILHGGVHATMMDSAMGLMAMIARPRESVVTTNLNLHYVAPTGQGRIIVTAELVHMSRKLVNTQAYARTGDGELLAFGTGTFRVIEPKAPVPADDHN</sequence>
<evidence type="ECO:0000256" key="1">
    <source>
        <dbReference type="ARBA" id="ARBA00022801"/>
    </source>
</evidence>
<dbReference type="SUPFAM" id="SSF54637">
    <property type="entry name" value="Thioesterase/thiol ester dehydrase-isomerase"/>
    <property type="match status" value="1"/>
</dbReference>
<protein>
    <recommendedName>
        <fullName evidence="6">Medium/long-chain acyl-CoA thioesterase YigI</fullName>
        <ecNumber evidence="5">3.1.2.20</ecNumber>
    </recommendedName>
</protein>
<dbReference type="InterPro" id="IPR006683">
    <property type="entry name" value="Thioestr_dom"/>
</dbReference>
<dbReference type="KEGG" id="coh:EAV92_15765"/>
<dbReference type="Pfam" id="PF03061">
    <property type="entry name" value="4HBT"/>
    <property type="match status" value="1"/>
</dbReference>
<dbReference type="PANTHER" id="PTHR43240">
    <property type="entry name" value="1,4-DIHYDROXY-2-NAPHTHOYL-COA THIOESTERASE 1"/>
    <property type="match status" value="1"/>
</dbReference>
<name>A0A3G3K070_9BACL</name>
<dbReference type="GO" id="GO:0047617">
    <property type="term" value="F:fatty acyl-CoA hydrolase activity"/>
    <property type="evidence" value="ECO:0007669"/>
    <property type="project" value="UniProtKB-EC"/>
</dbReference>
<dbReference type="EC" id="3.1.2.20" evidence="5"/>
<evidence type="ECO:0000256" key="4">
    <source>
        <dbReference type="ARBA" id="ARBA00038381"/>
    </source>
</evidence>
<evidence type="ECO:0000313" key="9">
    <source>
        <dbReference type="EMBL" id="AYQ73904.1"/>
    </source>
</evidence>
<keyword evidence="10" id="KW-1185">Reference proteome</keyword>
<dbReference type="AlphaFoldDB" id="A0A3G3K070"/>
<dbReference type="CDD" id="cd03443">
    <property type="entry name" value="PaaI_thioesterase"/>
    <property type="match status" value="1"/>
</dbReference>
<comment type="catalytic activity">
    <reaction evidence="2">
        <text>a fatty acyl-CoA + H2O = a fatty acid + CoA + H(+)</text>
        <dbReference type="Rhea" id="RHEA:16781"/>
        <dbReference type="ChEBI" id="CHEBI:15377"/>
        <dbReference type="ChEBI" id="CHEBI:15378"/>
        <dbReference type="ChEBI" id="CHEBI:28868"/>
        <dbReference type="ChEBI" id="CHEBI:57287"/>
        <dbReference type="ChEBI" id="CHEBI:77636"/>
        <dbReference type="EC" id="3.1.2.20"/>
    </reaction>
</comment>
<comment type="catalytic activity">
    <reaction evidence="7">
        <text>a medium-chain fatty acyl-CoA + H2O = a medium-chain fatty acid + CoA + H(+)</text>
        <dbReference type="Rhea" id="RHEA:68184"/>
        <dbReference type="ChEBI" id="CHEBI:15377"/>
        <dbReference type="ChEBI" id="CHEBI:15378"/>
        <dbReference type="ChEBI" id="CHEBI:57287"/>
        <dbReference type="ChEBI" id="CHEBI:59558"/>
        <dbReference type="ChEBI" id="CHEBI:90546"/>
    </reaction>
</comment>
<dbReference type="InterPro" id="IPR029069">
    <property type="entry name" value="HotDog_dom_sf"/>
</dbReference>
<dbReference type="InterPro" id="IPR003736">
    <property type="entry name" value="PAAI_dom"/>
</dbReference>
<comment type="similarity">
    <text evidence="4">Belongs to the YigI thioesterase family.</text>
</comment>